<dbReference type="RefSeq" id="WP_222960720.1">
    <property type="nucleotide sequence ID" value="NZ_JAINZZ010000003.1"/>
</dbReference>
<evidence type="ECO:0000313" key="2">
    <source>
        <dbReference type="Proteomes" id="UP000778578"/>
    </source>
</evidence>
<name>A0ABS7Q156_9ACTN</name>
<proteinExistence type="predicted"/>
<evidence type="ECO:0008006" key="3">
    <source>
        <dbReference type="Google" id="ProtNLM"/>
    </source>
</evidence>
<dbReference type="EMBL" id="JAINZZ010000003">
    <property type="protein sequence ID" value="MBY8876853.1"/>
    <property type="molecule type" value="Genomic_DNA"/>
</dbReference>
<sequence>MIESYLARAVLSAIMLLDHSSADEIDRDVASQGLENIASDLNLMNEAERQEFRRILGGIAEEEPDYAPYIEELPNLLGW</sequence>
<dbReference type="Proteomes" id="UP000778578">
    <property type="component" value="Unassembled WGS sequence"/>
</dbReference>
<reference evidence="1 2" key="1">
    <citation type="submission" date="2021-08" db="EMBL/GenBank/DDBJ databases">
        <title>WGS of actinomycetes from Thailand.</title>
        <authorList>
            <person name="Thawai C."/>
        </authorList>
    </citation>
    <scope>NUCLEOTIDE SEQUENCE [LARGE SCALE GENOMIC DNA]</scope>
    <source>
        <strain evidence="1 2">PLK6-54</strain>
    </source>
</reference>
<organism evidence="1 2">
    <name type="scientific">Actinacidiphila acidipaludis</name>
    <dbReference type="NCBI Taxonomy" id="2873382"/>
    <lineage>
        <taxon>Bacteria</taxon>
        <taxon>Bacillati</taxon>
        <taxon>Actinomycetota</taxon>
        <taxon>Actinomycetes</taxon>
        <taxon>Kitasatosporales</taxon>
        <taxon>Streptomycetaceae</taxon>
        <taxon>Actinacidiphila</taxon>
    </lineage>
</organism>
<comment type="caution">
    <text evidence="1">The sequence shown here is derived from an EMBL/GenBank/DDBJ whole genome shotgun (WGS) entry which is preliminary data.</text>
</comment>
<accession>A0ABS7Q156</accession>
<gene>
    <name evidence="1" type="ORF">K7862_04260</name>
</gene>
<protein>
    <recommendedName>
        <fullName evidence="3">TerB family tellurite resistance protein</fullName>
    </recommendedName>
</protein>
<keyword evidence="2" id="KW-1185">Reference proteome</keyword>
<evidence type="ECO:0000313" key="1">
    <source>
        <dbReference type="EMBL" id="MBY8876853.1"/>
    </source>
</evidence>